<feature type="transmembrane region" description="Helical" evidence="7">
    <location>
        <begin position="114"/>
        <end position="135"/>
    </location>
</feature>
<comment type="subcellular location">
    <subcellularLocation>
        <location evidence="1 7">Cell membrane</location>
        <topology evidence="1 7">Multi-pass membrane protein</topology>
    </subcellularLocation>
</comment>
<evidence type="ECO:0000313" key="10">
    <source>
        <dbReference type="Proteomes" id="UP000810292"/>
    </source>
</evidence>
<reference evidence="9" key="1">
    <citation type="submission" date="2020-10" db="EMBL/GenBank/DDBJ databases">
        <authorList>
            <person name="Gilroy R."/>
        </authorList>
    </citation>
    <scope>NUCLEOTIDE SEQUENCE</scope>
    <source>
        <strain evidence="9">14700</strain>
    </source>
</reference>
<name>A0A9D9NC92_9SPIO</name>
<evidence type="ECO:0000256" key="1">
    <source>
        <dbReference type="ARBA" id="ARBA00004651"/>
    </source>
</evidence>
<keyword evidence="4 7" id="KW-0812">Transmembrane</keyword>
<gene>
    <name evidence="9" type="ORF">IAA72_00235</name>
</gene>
<accession>A0A9D9NC92</accession>
<evidence type="ECO:0000256" key="3">
    <source>
        <dbReference type="ARBA" id="ARBA00022475"/>
    </source>
</evidence>
<keyword evidence="5 7" id="KW-1133">Transmembrane helix</keyword>
<dbReference type="GO" id="GO:0055085">
    <property type="term" value="P:transmembrane transport"/>
    <property type="evidence" value="ECO:0007669"/>
    <property type="project" value="InterPro"/>
</dbReference>
<evidence type="ECO:0000259" key="8">
    <source>
        <dbReference type="PROSITE" id="PS50928"/>
    </source>
</evidence>
<organism evidence="9 10">
    <name type="scientific">Candidatus Ornithospirochaeta stercoravium</name>
    <dbReference type="NCBI Taxonomy" id="2840897"/>
    <lineage>
        <taxon>Bacteria</taxon>
        <taxon>Pseudomonadati</taxon>
        <taxon>Spirochaetota</taxon>
        <taxon>Spirochaetia</taxon>
        <taxon>Spirochaetales</taxon>
        <taxon>Spirochaetaceae</taxon>
        <taxon>Spirochaetaceae incertae sedis</taxon>
        <taxon>Candidatus Ornithospirochaeta</taxon>
    </lineage>
</organism>
<feature type="transmembrane region" description="Helical" evidence="7">
    <location>
        <begin position="83"/>
        <end position="107"/>
    </location>
</feature>
<evidence type="ECO:0000256" key="5">
    <source>
        <dbReference type="ARBA" id="ARBA00022989"/>
    </source>
</evidence>
<evidence type="ECO:0000256" key="7">
    <source>
        <dbReference type="RuleBase" id="RU363032"/>
    </source>
</evidence>
<reference evidence="9" key="2">
    <citation type="journal article" date="2021" name="PeerJ">
        <title>Extensive microbial diversity within the chicken gut microbiome revealed by metagenomics and culture.</title>
        <authorList>
            <person name="Gilroy R."/>
            <person name="Ravi A."/>
            <person name="Getino M."/>
            <person name="Pursley I."/>
            <person name="Horton D.L."/>
            <person name="Alikhan N.F."/>
            <person name="Baker D."/>
            <person name="Gharbi K."/>
            <person name="Hall N."/>
            <person name="Watson M."/>
            <person name="Adriaenssens E.M."/>
            <person name="Foster-Nyarko E."/>
            <person name="Jarju S."/>
            <person name="Secka A."/>
            <person name="Antonio M."/>
            <person name="Oren A."/>
            <person name="Chaudhuri R.R."/>
            <person name="La Ragione R."/>
            <person name="Hildebrand F."/>
            <person name="Pallen M.J."/>
        </authorList>
    </citation>
    <scope>NUCLEOTIDE SEQUENCE</scope>
    <source>
        <strain evidence="9">14700</strain>
    </source>
</reference>
<sequence length="283" mass="31700">MQAMSETRTRTFKIVIMVLYVLVACVFILPILYMFVSSFKTDSQIVSDMSTVKAFLPTGKLSLSNYSTIMVEGQFWRFFRNSALIAILNVSIEIVVNSMIGYALGMLAFKGKGVIISLVIALAVVPTESVIINKFIVVNSMGLMNSIWGLAIPSAGYPMFIFLFYNHFKGMPMELVEAAVVDGEKYSGVFWKIMLPLSKPIVATVAIMGFIRIWGDVLWPTLVTRDETWRTLPLALRALSTDVYVFWGQIFAFSSLMTLPVLILFLIFQKQFIQSLTMTGIKG</sequence>
<dbReference type="PROSITE" id="PS50928">
    <property type="entry name" value="ABC_TM1"/>
    <property type="match status" value="1"/>
</dbReference>
<comment type="similarity">
    <text evidence="7">Belongs to the binding-protein-dependent transport system permease family.</text>
</comment>
<dbReference type="PANTHER" id="PTHR43744:SF12">
    <property type="entry name" value="ABC TRANSPORTER PERMEASE PROTEIN MG189-RELATED"/>
    <property type="match status" value="1"/>
</dbReference>
<evidence type="ECO:0000256" key="2">
    <source>
        <dbReference type="ARBA" id="ARBA00022448"/>
    </source>
</evidence>
<dbReference type="Gene3D" id="1.10.3720.10">
    <property type="entry name" value="MetI-like"/>
    <property type="match status" value="1"/>
</dbReference>
<evidence type="ECO:0000313" key="9">
    <source>
        <dbReference type="EMBL" id="MBO8468196.1"/>
    </source>
</evidence>
<keyword evidence="3" id="KW-1003">Cell membrane</keyword>
<feature type="transmembrane region" description="Helical" evidence="7">
    <location>
        <begin position="12"/>
        <end position="36"/>
    </location>
</feature>
<dbReference type="SUPFAM" id="SSF161098">
    <property type="entry name" value="MetI-like"/>
    <property type="match status" value="1"/>
</dbReference>
<evidence type="ECO:0000256" key="4">
    <source>
        <dbReference type="ARBA" id="ARBA00022692"/>
    </source>
</evidence>
<keyword evidence="6 7" id="KW-0472">Membrane</keyword>
<dbReference type="Pfam" id="PF00528">
    <property type="entry name" value="BPD_transp_1"/>
    <property type="match status" value="1"/>
</dbReference>
<feature type="domain" description="ABC transmembrane type-1" evidence="8">
    <location>
        <begin position="79"/>
        <end position="268"/>
    </location>
</feature>
<feature type="transmembrane region" description="Helical" evidence="7">
    <location>
        <begin position="147"/>
        <end position="165"/>
    </location>
</feature>
<proteinExistence type="inferred from homology"/>
<dbReference type="GO" id="GO:0005886">
    <property type="term" value="C:plasma membrane"/>
    <property type="evidence" value="ECO:0007669"/>
    <property type="project" value="UniProtKB-SubCell"/>
</dbReference>
<dbReference type="InterPro" id="IPR000515">
    <property type="entry name" value="MetI-like"/>
</dbReference>
<dbReference type="Proteomes" id="UP000810292">
    <property type="component" value="Unassembled WGS sequence"/>
</dbReference>
<feature type="transmembrane region" description="Helical" evidence="7">
    <location>
        <begin position="243"/>
        <end position="268"/>
    </location>
</feature>
<dbReference type="AlphaFoldDB" id="A0A9D9NC92"/>
<dbReference type="PANTHER" id="PTHR43744">
    <property type="entry name" value="ABC TRANSPORTER PERMEASE PROTEIN MG189-RELATED-RELATED"/>
    <property type="match status" value="1"/>
</dbReference>
<comment type="caution">
    <text evidence="9">The sequence shown here is derived from an EMBL/GenBank/DDBJ whole genome shotgun (WGS) entry which is preliminary data.</text>
</comment>
<dbReference type="EMBL" id="JADIMF010000003">
    <property type="protein sequence ID" value="MBO8468196.1"/>
    <property type="molecule type" value="Genomic_DNA"/>
</dbReference>
<evidence type="ECO:0000256" key="6">
    <source>
        <dbReference type="ARBA" id="ARBA00023136"/>
    </source>
</evidence>
<dbReference type="CDD" id="cd06261">
    <property type="entry name" value="TM_PBP2"/>
    <property type="match status" value="1"/>
</dbReference>
<protein>
    <submittedName>
        <fullName evidence="9">Carbohydrate ABC transporter permease</fullName>
    </submittedName>
</protein>
<dbReference type="InterPro" id="IPR035906">
    <property type="entry name" value="MetI-like_sf"/>
</dbReference>
<keyword evidence="2 7" id="KW-0813">Transport</keyword>